<dbReference type="PANTHER" id="PTHR34286:SF1">
    <property type="entry name" value="TRANSMEMBRANE PROTEIN"/>
    <property type="match status" value="1"/>
</dbReference>
<evidence type="ECO:0000313" key="3">
    <source>
        <dbReference type="Proteomes" id="UP000007014"/>
    </source>
</evidence>
<dbReference type="Gramene" id="CMD068CT">
    <property type="protein sequence ID" value="CMD068CT"/>
    <property type="gene ID" value="CMD068C"/>
</dbReference>
<dbReference type="Proteomes" id="UP000007014">
    <property type="component" value="Chromosome 4"/>
</dbReference>
<proteinExistence type="predicted"/>
<name>M1V6R0_CYAM1</name>
<dbReference type="OrthoDB" id="2100988at2759"/>
<dbReference type="RefSeq" id="XP_005535435.1">
    <property type="nucleotide sequence ID" value="XM_005535378.1"/>
</dbReference>
<reference evidence="2 3" key="1">
    <citation type="journal article" date="2004" name="Nature">
        <title>Genome sequence of the ultrasmall unicellular red alga Cyanidioschyzon merolae 10D.</title>
        <authorList>
            <person name="Matsuzaki M."/>
            <person name="Misumi O."/>
            <person name="Shin-i T."/>
            <person name="Maruyama S."/>
            <person name="Takahara M."/>
            <person name="Miyagishima S."/>
            <person name="Mori T."/>
            <person name="Nishida K."/>
            <person name="Yagisawa F."/>
            <person name="Nishida K."/>
            <person name="Yoshida Y."/>
            <person name="Nishimura Y."/>
            <person name="Nakao S."/>
            <person name="Kobayashi T."/>
            <person name="Momoyama Y."/>
            <person name="Higashiyama T."/>
            <person name="Minoda A."/>
            <person name="Sano M."/>
            <person name="Nomoto H."/>
            <person name="Oishi K."/>
            <person name="Hayashi H."/>
            <person name="Ohta F."/>
            <person name="Nishizaka S."/>
            <person name="Haga S."/>
            <person name="Miura S."/>
            <person name="Morishita T."/>
            <person name="Kabeya Y."/>
            <person name="Terasawa K."/>
            <person name="Suzuki Y."/>
            <person name="Ishii Y."/>
            <person name="Asakawa S."/>
            <person name="Takano H."/>
            <person name="Ohta N."/>
            <person name="Kuroiwa H."/>
            <person name="Tanaka K."/>
            <person name="Shimizu N."/>
            <person name="Sugano S."/>
            <person name="Sato N."/>
            <person name="Nozaki H."/>
            <person name="Ogasawara N."/>
            <person name="Kohara Y."/>
            <person name="Kuroiwa T."/>
        </authorList>
    </citation>
    <scope>NUCLEOTIDE SEQUENCE [LARGE SCALE GENOMIC DNA]</scope>
    <source>
        <strain evidence="2 3">10D</strain>
    </source>
</reference>
<organism evidence="2 3">
    <name type="scientific">Cyanidioschyzon merolae (strain NIES-3377 / 10D)</name>
    <name type="common">Unicellular red alga</name>
    <dbReference type="NCBI Taxonomy" id="280699"/>
    <lineage>
        <taxon>Eukaryota</taxon>
        <taxon>Rhodophyta</taxon>
        <taxon>Bangiophyceae</taxon>
        <taxon>Cyanidiales</taxon>
        <taxon>Cyanidiaceae</taxon>
        <taxon>Cyanidioschyzon</taxon>
    </lineage>
</organism>
<dbReference type="GeneID" id="16992620"/>
<dbReference type="eggNOG" id="ENOG502SBJS">
    <property type="taxonomic scope" value="Eukaryota"/>
</dbReference>
<keyword evidence="1" id="KW-1133">Transmembrane helix</keyword>
<evidence type="ECO:0000313" key="2">
    <source>
        <dbReference type="EMBL" id="BAM79149.1"/>
    </source>
</evidence>
<dbReference type="HOGENOM" id="CLU_148782_1_1_1"/>
<dbReference type="KEGG" id="cme:CYME_CMD068C"/>
<keyword evidence="3" id="KW-1185">Reference proteome</keyword>
<keyword evidence="1" id="KW-0812">Transmembrane</keyword>
<dbReference type="EMBL" id="AP006486">
    <property type="protein sequence ID" value="BAM79149.1"/>
    <property type="molecule type" value="Genomic_DNA"/>
</dbReference>
<dbReference type="STRING" id="280699.M1V6R0"/>
<dbReference type="AlphaFoldDB" id="M1V6R0"/>
<accession>M1V6R0</accession>
<keyword evidence="1" id="KW-0472">Membrane</keyword>
<sequence>MGGTPRYPYPRDVWSPAGGWWPHPRAWRRNTAVAAFGLVLVLTPIFIYSERISERPEDAARQIPWRPWVKVRANSMTSETEPGQH</sequence>
<evidence type="ECO:0000256" key="1">
    <source>
        <dbReference type="SAM" id="Phobius"/>
    </source>
</evidence>
<dbReference type="OMA" id="WEWHPSR"/>
<gene>
    <name evidence="2" type="ORF">CYME_CMD068C</name>
</gene>
<dbReference type="PANTHER" id="PTHR34286">
    <property type="entry name" value="TRANSMEMBRANE PROTEIN"/>
    <property type="match status" value="1"/>
</dbReference>
<protein>
    <submittedName>
        <fullName evidence="2">Uncharacterized protein</fullName>
    </submittedName>
</protein>
<feature type="transmembrane region" description="Helical" evidence="1">
    <location>
        <begin position="31"/>
        <end position="48"/>
    </location>
</feature>
<reference evidence="2 3" key="2">
    <citation type="journal article" date="2007" name="BMC Biol.">
        <title>A 100%-complete sequence reveals unusually simple genomic features in the hot-spring red alga Cyanidioschyzon merolae.</title>
        <authorList>
            <person name="Nozaki H."/>
            <person name="Takano H."/>
            <person name="Misumi O."/>
            <person name="Terasawa K."/>
            <person name="Matsuzaki M."/>
            <person name="Maruyama S."/>
            <person name="Nishida K."/>
            <person name="Yagisawa F."/>
            <person name="Yoshida Y."/>
            <person name="Fujiwara T."/>
            <person name="Takio S."/>
            <person name="Tamura K."/>
            <person name="Chung S.J."/>
            <person name="Nakamura S."/>
            <person name="Kuroiwa H."/>
            <person name="Tanaka K."/>
            <person name="Sato N."/>
            <person name="Kuroiwa T."/>
        </authorList>
    </citation>
    <scope>NUCLEOTIDE SEQUENCE [LARGE SCALE GENOMIC DNA]</scope>
    <source>
        <strain evidence="2 3">10D</strain>
    </source>
</reference>